<evidence type="ECO:0000313" key="12">
    <source>
        <dbReference type="Proteomes" id="UP000192247"/>
    </source>
</evidence>
<keyword evidence="5" id="KW-0687">Ribonucleoprotein</keyword>
<dbReference type="Pfam" id="PF04280">
    <property type="entry name" value="Tim44"/>
    <property type="match status" value="1"/>
</dbReference>
<reference evidence="11 12" key="1">
    <citation type="journal article" date="2017" name="Gigascience">
        <title>Draft genome of the honey bee ectoparasitic mite, Tropilaelaps mercedesae, is shaped by the parasitic life history.</title>
        <authorList>
            <person name="Dong X."/>
            <person name="Armstrong S.D."/>
            <person name="Xia D."/>
            <person name="Makepeace B.L."/>
            <person name="Darby A.C."/>
            <person name="Kadowaki T."/>
        </authorList>
    </citation>
    <scope>NUCLEOTIDE SEQUENCE [LARGE SCALE GENOMIC DNA]</scope>
    <source>
        <strain evidence="11">Wuxi-XJTLU</strain>
    </source>
</reference>
<dbReference type="FunCoup" id="A0A1V9XR84">
    <property type="interactions" value="1183"/>
</dbReference>
<keyword evidence="4" id="KW-0496">Mitochondrion</keyword>
<evidence type="ECO:0000256" key="5">
    <source>
        <dbReference type="ARBA" id="ARBA00023274"/>
    </source>
</evidence>
<evidence type="ECO:0000256" key="4">
    <source>
        <dbReference type="ARBA" id="ARBA00023128"/>
    </source>
</evidence>
<evidence type="ECO:0000256" key="8">
    <source>
        <dbReference type="ARBA" id="ARBA00043031"/>
    </source>
</evidence>
<dbReference type="OrthoDB" id="19619at2759"/>
<feature type="region of interest" description="Disordered" evidence="9">
    <location>
        <begin position="298"/>
        <end position="337"/>
    </location>
</feature>
<evidence type="ECO:0000313" key="11">
    <source>
        <dbReference type="EMBL" id="OQR75902.1"/>
    </source>
</evidence>
<dbReference type="EMBL" id="MNPL01005616">
    <property type="protein sequence ID" value="OQR75902.1"/>
    <property type="molecule type" value="Genomic_DNA"/>
</dbReference>
<proteinExistence type="inferred from homology"/>
<name>A0A1V9XR84_9ACAR</name>
<feature type="domain" description="Tim44-like" evidence="10">
    <location>
        <begin position="139"/>
        <end position="287"/>
    </location>
</feature>
<keyword evidence="3 11" id="KW-0689">Ribosomal protein</keyword>
<organism evidence="11 12">
    <name type="scientific">Tropilaelaps mercedesae</name>
    <dbReference type="NCBI Taxonomy" id="418985"/>
    <lineage>
        <taxon>Eukaryota</taxon>
        <taxon>Metazoa</taxon>
        <taxon>Ecdysozoa</taxon>
        <taxon>Arthropoda</taxon>
        <taxon>Chelicerata</taxon>
        <taxon>Arachnida</taxon>
        <taxon>Acari</taxon>
        <taxon>Parasitiformes</taxon>
        <taxon>Mesostigmata</taxon>
        <taxon>Gamasina</taxon>
        <taxon>Dermanyssoidea</taxon>
        <taxon>Laelapidae</taxon>
        <taxon>Tropilaelaps</taxon>
    </lineage>
</organism>
<dbReference type="GO" id="GO:0005840">
    <property type="term" value="C:ribosome"/>
    <property type="evidence" value="ECO:0007669"/>
    <property type="project" value="UniProtKB-KW"/>
</dbReference>
<dbReference type="InterPro" id="IPR007379">
    <property type="entry name" value="Tim44-like_dom"/>
</dbReference>
<feature type="compositionally biased region" description="Polar residues" evidence="9">
    <location>
        <begin position="327"/>
        <end position="337"/>
    </location>
</feature>
<dbReference type="FunFam" id="3.10.450.240:FF:000003">
    <property type="entry name" value="39S ribosomal protein L45, mitochondrial"/>
    <property type="match status" value="1"/>
</dbReference>
<evidence type="ECO:0000256" key="9">
    <source>
        <dbReference type="SAM" id="MobiDB-lite"/>
    </source>
</evidence>
<accession>A0A1V9XR84</accession>
<sequence length="337" mass="38731">MSAVSLRATVGAGKHRQYIYQLCVESRRMNHRFRGHMNNRHRDPKWKIYRANQTVRVKLPDYEEARKDVSKLSFEEMRTLLKEKGLVPGRVWIEKPIFMACTGTVVEPYVPPEGDGKASFLSKVGALQRMKQLEKKGKSMLQLRKLRQFDEDFELDDFAELASRIYVDCHSALAKGDKKKLEKLVTEKCYPEIIANTEMKTLRWSLVKSIEPARVVHIRTQNLIKDDNVFAQVTVRLHTQQTLAVYDRFGQLMQGSEAIVKDVLEYVVFEKHLSNVYGEWRIHGKIIPEWQPVKPPRSLTTVLTDSTSDATSTETVPAKVNDGHAPSQPQQPQLARC</sequence>
<dbReference type="PANTHER" id="PTHR28554">
    <property type="entry name" value="39S RIBOSOMAL PROTEIN L45, MITOCHONDRIAL"/>
    <property type="match status" value="1"/>
</dbReference>
<evidence type="ECO:0000256" key="6">
    <source>
        <dbReference type="ARBA" id="ARBA00038073"/>
    </source>
</evidence>
<feature type="compositionally biased region" description="Low complexity" evidence="9">
    <location>
        <begin position="298"/>
        <end position="316"/>
    </location>
</feature>
<evidence type="ECO:0000256" key="7">
    <source>
        <dbReference type="ARBA" id="ARBA00039448"/>
    </source>
</evidence>
<keyword evidence="12" id="KW-1185">Reference proteome</keyword>
<comment type="caution">
    <text evidence="11">The sequence shown here is derived from an EMBL/GenBank/DDBJ whole genome shotgun (WGS) entry which is preliminary data.</text>
</comment>
<dbReference type="Proteomes" id="UP000192247">
    <property type="component" value="Unassembled WGS sequence"/>
</dbReference>
<evidence type="ECO:0000256" key="1">
    <source>
        <dbReference type="ARBA" id="ARBA00004173"/>
    </source>
</evidence>
<dbReference type="STRING" id="418985.A0A1V9XR84"/>
<dbReference type="Gene3D" id="3.10.450.240">
    <property type="match status" value="1"/>
</dbReference>
<dbReference type="InParanoid" id="A0A1V9XR84"/>
<evidence type="ECO:0000256" key="2">
    <source>
        <dbReference type="ARBA" id="ARBA00022946"/>
    </source>
</evidence>
<dbReference type="GO" id="GO:0005739">
    <property type="term" value="C:mitochondrion"/>
    <property type="evidence" value="ECO:0007669"/>
    <property type="project" value="UniProtKB-SubCell"/>
</dbReference>
<protein>
    <recommendedName>
        <fullName evidence="7">Large ribosomal subunit protein mL45</fullName>
    </recommendedName>
    <alternativeName>
        <fullName evidence="8">39S ribosomal protein L45, mitochondrial</fullName>
    </alternativeName>
</protein>
<comment type="similarity">
    <text evidence="6">Belongs to the mitochondrion-specific ribosomal protein mL45 family.</text>
</comment>
<dbReference type="SMART" id="SM00978">
    <property type="entry name" value="Tim44"/>
    <property type="match status" value="1"/>
</dbReference>
<dbReference type="AlphaFoldDB" id="A0A1V9XR84"/>
<dbReference type="SUPFAM" id="SSF54427">
    <property type="entry name" value="NTF2-like"/>
    <property type="match status" value="1"/>
</dbReference>
<comment type="subcellular location">
    <subcellularLocation>
        <location evidence="1">Mitochondrion</location>
    </subcellularLocation>
</comment>
<evidence type="ECO:0000256" key="3">
    <source>
        <dbReference type="ARBA" id="ARBA00022980"/>
    </source>
</evidence>
<dbReference type="PANTHER" id="PTHR28554:SF1">
    <property type="entry name" value="LARGE RIBOSOMAL SUBUNIT PROTEIN ML45"/>
    <property type="match status" value="1"/>
</dbReference>
<gene>
    <name evidence="11" type="ORF">BIW11_08125</name>
</gene>
<dbReference type="GO" id="GO:1990904">
    <property type="term" value="C:ribonucleoprotein complex"/>
    <property type="evidence" value="ECO:0007669"/>
    <property type="project" value="UniProtKB-KW"/>
</dbReference>
<evidence type="ECO:0000259" key="10">
    <source>
        <dbReference type="SMART" id="SM00978"/>
    </source>
</evidence>
<keyword evidence="2" id="KW-0809">Transit peptide</keyword>
<dbReference type="InterPro" id="IPR051975">
    <property type="entry name" value="mtLSU_mL45"/>
</dbReference>
<dbReference type="InterPro" id="IPR032710">
    <property type="entry name" value="NTF2-like_dom_sf"/>
</dbReference>